<geneLocation type="chloroplast" evidence="10"/>
<keyword evidence="4" id="KW-0375">Hydrogen ion transport</keyword>
<dbReference type="PANTHER" id="PTHR33650:SF2">
    <property type="entry name" value="CHLOROPLAST ENVELOPE MEMBRANE PROTEIN"/>
    <property type="match status" value="1"/>
</dbReference>
<evidence type="ECO:0000256" key="2">
    <source>
        <dbReference type="ARBA" id="ARBA00022448"/>
    </source>
</evidence>
<dbReference type="EMBL" id="MN853876">
    <property type="protein sequence ID" value="QHD45112.1"/>
    <property type="molecule type" value="Genomic_DNA"/>
</dbReference>
<feature type="transmembrane region" description="Helical" evidence="9">
    <location>
        <begin position="53"/>
        <end position="76"/>
    </location>
</feature>
<organism evidence="10">
    <name type="scientific">Codium fragile</name>
    <name type="common">Dead man's fingers</name>
    <name type="synonym">Green alga</name>
    <dbReference type="NCBI Taxonomy" id="3133"/>
    <lineage>
        <taxon>Eukaryota</taxon>
        <taxon>Viridiplantae</taxon>
        <taxon>Chlorophyta</taxon>
        <taxon>core chlorophytes</taxon>
        <taxon>Ulvophyceae</taxon>
        <taxon>TCBD clade</taxon>
        <taxon>Bryopsidales</taxon>
        <taxon>Bryopsidineae</taxon>
        <taxon>Codiaceae</taxon>
        <taxon>Codium</taxon>
    </lineage>
</organism>
<evidence type="ECO:0000256" key="4">
    <source>
        <dbReference type="ARBA" id="ARBA00022781"/>
    </source>
</evidence>
<evidence type="ECO:0000256" key="3">
    <source>
        <dbReference type="ARBA" id="ARBA00022692"/>
    </source>
</evidence>
<dbReference type="GO" id="GO:0016020">
    <property type="term" value="C:membrane"/>
    <property type="evidence" value="ECO:0007669"/>
    <property type="project" value="UniProtKB-SubCell"/>
</dbReference>
<evidence type="ECO:0000313" key="10">
    <source>
        <dbReference type="EMBL" id="QHD45112.1"/>
    </source>
</evidence>
<dbReference type="InterPro" id="IPR004282">
    <property type="entry name" value="CemA"/>
</dbReference>
<keyword evidence="3 9" id="KW-0812">Transmembrane</keyword>
<keyword evidence="6" id="KW-0406">Ion transport</keyword>
<evidence type="ECO:0000256" key="6">
    <source>
        <dbReference type="ARBA" id="ARBA00023065"/>
    </source>
</evidence>
<evidence type="ECO:0000256" key="9">
    <source>
        <dbReference type="SAM" id="Phobius"/>
    </source>
</evidence>
<sequence length="263" mass="31443">MNSKKSFEKLGFIPRSIYRTTLRFFQQLLNSSNLILLEEFRFSRYQTIASIKCVVNLIIFPYVLYLILYFLFLLFFSQMDWSEQSHQLNTNQKQHNYRKIQNQKDQKLFDLFILNSPDLNLDPFLYKKIIQTNQKQIHIKISQVITNFCIVLIFCYLVIRSSPQLIILKSFCLEFFSNLSDPKKAFLLILSTDLLVGFHSSQVWKLGFETFFHFVNINLNQDLILLIISFFPVFLDTIFKYWIFRFLNKISPSTVAIYHNMIE</sequence>
<evidence type="ECO:0000256" key="8">
    <source>
        <dbReference type="ARBA" id="ARBA00043980"/>
    </source>
</evidence>
<proteinExistence type="inferred from homology"/>
<feature type="transmembrane region" description="Helical" evidence="9">
    <location>
        <begin position="141"/>
        <end position="159"/>
    </location>
</feature>
<reference evidence="10" key="1">
    <citation type="submission" date="2019-12" db="EMBL/GenBank/DDBJ databases">
        <authorList>
            <person name="Han H."/>
        </authorList>
    </citation>
    <scope>NUCLEOTIDE SEQUENCE</scope>
</reference>
<evidence type="ECO:0000256" key="1">
    <source>
        <dbReference type="ARBA" id="ARBA00004141"/>
    </source>
</evidence>
<comment type="similarity">
    <text evidence="8">Belongs to the CemA family.</text>
</comment>
<keyword evidence="7 9" id="KW-0472">Membrane</keyword>
<protein>
    <submittedName>
        <fullName evidence="10">Chloroplast envelope membrane protein</fullName>
    </submittedName>
</protein>
<evidence type="ECO:0000256" key="7">
    <source>
        <dbReference type="ARBA" id="ARBA00023136"/>
    </source>
</evidence>
<dbReference type="Pfam" id="PF03040">
    <property type="entry name" value="CemA"/>
    <property type="match status" value="1"/>
</dbReference>
<comment type="subcellular location">
    <subcellularLocation>
        <location evidence="1">Membrane</location>
        <topology evidence="1">Multi-pass membrane protein</topology>
    </subcellularLocation>
</comment>
<keyword evidence="5 9" id="KW-1133">Transmembrane helix</keyword>
<evidence type="ECO:0000256" key="5">
    <source>
        <dbReference type="ARBA" id="ARBA00022989"/>
    </source>
</evidence>
<keyword evidence="10" id="KW-0934">Plastid</keyword>
<accession>A0A6B9PC03</accession>
<dbReference type="AlphaFoldDB" id="A0A6B9PC03"/>
<dbReference type="PANTHER" id="PTHR33650">
    <property type="entry name" value="CHLOROPLAST ENVELOPE MEMBRANE PROTEIN-RELATED"/>
    <property type="match status" value="1"/>
</dbReference>
<feature type="transmembrane region" description="Helical" evidence="9">
    <location>
        <begin position="224"/>
        <end position="243"/>
    </location>
</feature>
<name>A0A6B9PC03_CODFR</name>
<gene>
    <name evidence="10" type="primary">cemA</name>
</gene>
<keyword evidence="10" id="KW-0150">Chloroplast</keyword>
<dbReference type="GO" id="GO:1902600">
    <property type="term" value="P:proton transmembrane transport"/>
    <property type="evidence" value="ECO:0007669"/>
    <property type="project" value="UniProtKB-KW"/>
</dbReference>
<keyword evidence="2" id="KW-0813">Transport</keyword>